<keyword evidence="1" id="KW-0472">Membrane</keyword>
<dbReference type="RefSeq" id="WP_168987872.1">
    <property type="nucleotide sequence ID" value="NZ_CAWPHM010000268.1"/>
</dbReference>
<evidence type="ECO:0008006" key="4">
    <source>
        <dbReference type="Google" id="ProtNLM"/>
    </source>
</evidence>
<gene>
    <name evidence="2" type="ORF">GPA21_09015</name>
</gene>
<name>A0A972J879_9RHOO</name>
<keyword evidence="1" id="KW-0812">Transmembrane</keyword>
<comment type="caution">
    <text evidence="2">The sequence shown here is derived from an EMBL/GenBank/DDBJ whole genome shotgun (WGS) entry which is preliminary data.</text>
</comment>
<feature type="transmembrane region" description="Helical" evidence="1">
    <location>
        <begin position="41"/>
        <end position="62"/>
    </location>
</feature>
<dbReference type="AlphaFoldDB" id="A0A972J879"/>
<keyword evidence="1" id="KW-1133">Transmembrane helix</keyword>
<proteinExistence type="predicted"/>
<evidence type="ECO:0000313" key="3">
    <source>
        <dbReference type="Proteomes" id="UP000599523"/>
    </source>
</evidence>
<organism evidence="2 3">
    <name type="scientific">Azoarcus taiwanensis</name>
    <dbReference type="NCBI Taxonomy" id="666964"/>
    <lineage>
        <taxon>Bacteria</taxon>
        <taxon>Pseudomonadati</taxon>
        <taxon>Pseudomonadota</taxon>
        <taxon>Betaproteobacteria</taxon>
        <taxon>Rhodocyclales</taxon>
        <taxon>Zoogloeaceae</taxon>
        <taxon>Azoarcus</taxon>
    </lineage>
</organism>
<feature type="transmembrane region" description="Helical" evidence="1">
    <location>
        <begin position="15"/>
        <end position="34"/>
    </location>
</feature>
<evidence type="ECO:0000256" key="1">
    <source>
        <dbReference type="SAM" id="Phobius"/>
    </source>
</evidence>
<evidence type="ECO:0000313" key="2">
    <source>
        <dbReference type="EMBL" id="NMG03114.1"/>
    </source>
</evidence>
<feature type="transmembrane region" description="Helical" evidence="1">
    <location>
        <begin position="82"/>
        <end position="110"/>
    </location>
</feature>
<dbReference type="EMBL" id="WTVM01000043">
    <property type="protein sequence ID" value="NMG03114.1"/>
    <property type="molecule type" value="Genomic_DNA"/>
</dbReference>
<reference evidence="2" key="1">
    <citation type="submission" date="2019-12" db="EMBL/GenBank/DDBJ databases">
        <title>Comparative genomics gives insights into the taxonomy of the Azoarcus-Aromatoleum group and reveals separate origins of nif in the plant-associated Azoarcus and non-plant-associated Aromatoleum sub-groups.</title>
        <authorList>
            <person name="Lafos M."/>
            <person name="Maluk M."/>
            <person name="Batista M."/>
            <person name="Junghare M."/>
            <person name="Carmona M."/>
            <person name="Faoro H."/>
            <person name="Cruz L.M."/>
            <person name="Battistoni F."/>
            <person name="De Souza E."/>
            <person name="Pedrosa F."/>
            <person name="Chen W.-M."/>
            <person name="Poole P.S."/>
            <person name="Dixon R.A."/>
            <person name="James E.K."/>
        </authorList>
    </citation>
    <scope>NUCLEOTIDE SEQUENCE</scope>
    <source>
        <strain evidence="2">NSC3</strain>
    </source>
</reference>
<protein>
    <recommendedName>
        <fullName evidence="4">Transmembrane protein</fullName>
    </recommendedName>
</protein>
<sequence length="140" mass="15759">MSAVRGPGDDRPDSMHTLVMITHVVYALHAFALVSGLAGSMLLLLSFLASIPSIVAVVINYVKRDAVRGTWLESHFRWQIRTFWFALLWVVVSIALLITVFGAIFGVIILMASSVWVIYRIVRGWWVLLHGRTLPMPVER</sequence>
<dbReference type="Proteomes" id="UP000599523">
    <property type="component" value="Unassembled WGS sequence"/>
</dbReference>
<keyword evidence="3" id="KW-1185">Reference proteome</keyword>
<accession>A0A972J879</accession>